<dbReference type="Proteomes" id="UP000747399">
    <property type="component" value="Unassembled WGS sequence"/>
</dbReference>
<evidence type="ECO:0000256" key="3">
    <source>
        <dbReference type="ARBA" id="ARBA00022741"/>
    </source>
</evidence>
<dbReference type="Gene3D" id="3.30.200.20">
    <property type="entry name" value="Phosphorylase Kinase, domain 1"/>
    <property type="match status" value="1"/>
</dbReference>
<keyword evidence="3 6" id="KW-0547">Nucleotide-binding</keyword>
<sequence length="479" mass="51776">MFRACFGKTHLTQDDIHEGLPCRPSCSGTEDERICQPSTSKRSAPGCQIQEHVRPQSSDGQRMPDTNSATSATSTRAGNAASGVKTRLNASKIQEMDPGNVVICDAALIMNGIRLSQHELGRGTYGIVVTGTYQGINCAVKIMLSQGLDRAALRELLLGPTLVHPNIVSTFAARAARLTNAFFDLLEGGNSQEQPRDNSYPRLLEPVPIHSGDGFGNPRGLNEGIEPLLVLHQILHALGAETGKMVVIVVQEFCDSGTLENGICKKIFQPNPMWGLRLARRTLLRTAGEVARGLIHLHDSGIVHGDLKPANILLNSSKEDRRGFSAKLADFGLSHVLPDAVTSLVTNSWGSIAYMAPEAFAGKVSRATDVWAFGVILWEMLTCKRPYLGLNPSEVIRGLQSNTLALSWPDEAPMSAAIIDLGRRCLSFNPGERPTFEFVLQRLVAIERAIRAEVLGPQAAPDVRQAAAQETNANIDAIV</sequence>
<dbReference type="InterPro" id="IPR001245">
    <property type="entry name" value="Ser-Thr/Tyr_kinase_cat_dom"/>
</dbReference>
<feature type="binding site" evidence="6">
    <location>
        <position position="141"/>
    </location>
    <ligand>
        <name>ATP</name>
        <dbReference type="ChEBI" id="CHEBI:30616"/>
    </ligand>
</feature>
<evidence type="ECO:0000256" key="4">
    <source>
        <dbReference type="ARBA" id="ARBA00022777"/>
    </source>
</evidence>
<dbReference type="InterPro" id="IPR000719">
    <property type="entry name" value="Prot_kinase_dom"/>
</dbReference>
<dbReference type="InterPro" id="IPR051681">
    <property type="entry name" value="Ser/Thr_Kinases-Pseudokinases"/>
</dbReference>
<keyword evidence="2" id="KW-0808">Transferase</keyword>
<protein>
    <recommendedName>
        <fullName evidence="9">Protein kinase domain-containing protein</fullName>
    </recommendedName>
</protein>
<dbReference type="PANTHER" id="PTHR44329:SF214">
    <property type="entry name" value="PROTEIN KINASE DOMAIN-CONTAINING PROTEIN"/>
    <property type="match status" value="1"/>
</dbReference>
<accession>A0A8J4AYP9</accession>
<keyword evidence="5 6" id="KW-0067">ATP-binding</keyword>
<dbReference type="InterPro" id="IPR008271">
    <property type="entry name" value="Ser/Thr_kinase_AS"/>
</dbReference>
<evidence type="ECO:0000313" key="10">
    <source>
        <dbReference type="EMBL" id="GIL50558.1"/>
    </source>
</evidence>
<dbReference type="GO" id="GO:0005524">
    <property type="term" value="F:ATP binding"/>
    <property type="evidence" value="ECO:0007669"/>
    <property type="project" value="UniProtKB-UniRule"/>
</dbReference>
<dbReference type="Gene3D" id="1.10.510.10">
    <property type="entry name" value="Transferase(Phosphotransferase) domain 1"/>
    <property type="match status" value="1"/>
</dbReference>
<dbReference type="SUPFAM" id="SSF56112">
    <property type="entry name" value="Protein kinase-like (PK-like)"/>
    <property type="match status" value="1"/>
</dbReference>
<dbReference type="InterPro" id="IPR011009">
    <property type="entry name" value="Kinase-like_dom_sf"/>
</dbReference>
<feature type="compositionally biased region" description="Low complexity" evidence="8">
    <location>
        <begin position="66"/>
        <end position="83"/>
    </location>
</feature>
<dbReference type="Pfam" id="PF07714">
    <property type="entry name" value="PK_Tyr_Ser-Thr"/>
    <property type="match status" value="1"/>
</dbReference>
<comment type="similarity">
    <text evidence="7">Belongs to the protein kinase superfamily.</text>
</comment>
<keyword evidence="1 7" id="KW-0723">Serine/threonine-protein kinase</keyword>
<name>A0A8J4AYP9_9CHLO</name>
<dbReference type="PROSITE" id="PS00108">
    <property type="entry name" value="PROTEIN_KINASE_ST"/>
    <property type="match status" value="1"/>
</dbReference>
<gene>
    <name evidence="10" type="ORF">Vafri_6721</name>
</gene>
<evidence type="ECO:0000256" key="2">
    <source>
        <dbReference type="ARBA" id="ARBA00022679"/>
    </source>
</evidence>
<evidence type="ECO:0000256" key="6">
    <source>
        <dbReference type="PROSITE-ProRule" id="PRU10141"/>
    </source>
</evidence>
<proteinExistence type="inferred from homology"/>
<dbReference type="EMBL" id="BNCO01000009">
    <property type="protein sequence ID" value="GIL50558.1"/>
    <property type="molecule type" value="Genomic_DNA"/>
</dbReference>
<evidence type="ECO:0000256" key="7">
    <source>
        <dbReference type="RuleBase" id="RU000304"/>
    </source>
</evidence>
<dbReference type="InterPro" id="IPR017441">
    <property type="entry name" value="Protein_kinase_ATP_BS"/>
</dbReference>
<evidence type="ECO:0000259" key="9">
    <source>
        <dbReference type="PROSITE" id="PS50011"/>
    </source>
</evidence>
<evidence type="ECO:0000256" key="5">
    <source>
        <dbReference type="ARBA" id="ARBA00022840"/>
    </source>
</evidence>
<reference evidence="10" key="1">
    <citation type="journal article" date="2021" name="Proc. Natl. Acad. Sci. U.S.A.">
        <title>Three genomes in the algal genus Volvox reveal the fate of a haploid sex-determining region after a transition to homothallism.</title>
        <authorList>
            <person name="Yamamoto K."/>
            <person name="Hamaji T."/>
            <person name="Kawai-Toyooka H."/>
            <person name="Matsuzaki R."/>
            <person name="Takahashi F."/>
            <person name="Nishimura Y."/>
            <person name="Kawachi M."/>
            <person name="Noguchi H."/>
            <person name="Minakuchi Y."/>
            <person name="Umen J.G."/>
            <person name="Toyoda A."/>
            <person name="Nozaki H."/>
        </authorList>
    </citation>
    <scope>NUCLEOTIDE SEQUENCE</scope>
    <source>
        <strain evidence="10">NIES-3780</strain>
    </source>
</reference>
<keyword evidence="4" id="KW-0418">Kinase</keyword>
<dbReference type="PROSITE" id="PS50011">
    <property type="entry name" value="PROTEIN_KINASE_DOM"/>
    <property type="match status" value="1"/>
</dbReference>
<dbReference type="GO" id="GO:0004674">
    <property type="term" value="F:protein serine/threonine kinase activity"/>
    <property type="evidence" value="ECO:0007669"/>
    <property type="project" value="UniProtKB-KW"/>
</dbReference>
<evidence type="ECO:0000313" key="11">
    <source>
        <dbReference type="Proteomes" id="UP000747399"/>
    </source>
</evidence>
<evidence type="ECO:0000256" key="1">
    <source>
        <dbReference type="ARBA" id="ARBA00022527"/>
    </source>
</evidence>
<dbReference type="AlphaFoldDB" id="A0A8J4AYP9"/>
<keyword evidence="11" id="KW-1185">Reference proteome</keyword>
<evidence type="ECO:0000256" key="8">
    <source>
        <dbReference type="SAM" id="MobiDB-lite"/>
    </source>
</evidence>
<feature type="region of interest" description="Disordered" evidence="8">
    <location>
        <begin position="27"/>
        <end position="84"/>
    </location>
</feature>
<feature type="domain" description="Protein kinase" evidence="9">
    <location>
        <begin position="114"/>
        <end position="446"/>
    </location>
</feature>
<dbReference type="PROSITE" id="PS00107">
    <property type="entry name" value="PROTEIN_KINASE_ATP"/>
    <property type="match status" value="1"/>
</dbReference>
<organism evidence="10 11">
    <name type="scientific">Volvox africanus</name>
    <dbReference type="NCBI Taxonomy" id="51714"/>
    <lineage>
        <taxon>Eukaryota</taxon>
        <taxon>Viridiplantae</taxon>
        <taxon>Chlorophyta</taxon>
        <taxon>core chlorophytes</taxon>
        <taxon>Chlorophyceae</taxon>
        <taxon>CS clade</taxon>
        <taxon>Chlamydomonadales</taxon>
        <taxon>Volvocaceae</taxon>
        <taxon>Volvox</taxon>
    </lineage>
</organism>
<comment type="caution">
    <text evidence="10">The sequence shown here is derived from an EMBL/GenBank/DDBJ whole genome shotgun (WGS) entry which is preliminary data.</text>
</comment>
<dbReference type="PANTHER" id="PTHR44329">
    <property type="entry name" value="SERINE/THREONINE-PROTEIN KINASE TNNI3K-RELATED"/>
    <property type="match status" value="1"/>
</dbReference>
<dbReference type="SMART" id="SM00220">
    <property type="entry name" value="S_TKc"/>
    <property type="match status" value="1"/>
</dbReference>